<keyword evidence="1" id="KW-0677">Repeat</keyword>
<dbReference type="PANTHER" id="PTHR11289:SF0">
    <property type="entry name" value="BREAST CANCER TYPE 2 SUSCEPTIBILITY PROTEIN"/>
    <property type="match status" value="1"/>
</dbReference>
<keyword evidence="3" id="KW-0234">DNA repair</keyword>
<feature type="region of interest" description="Disordered" evidence="4">
    <location>
        <begin position="140"/>
        <end position="161"/>
    </location>
</feature>
<evidence type="ECO:0000256" key="4">
    <source>
        <dbReference type="SAM" id="MobiDB-lite"/>
    </source>
</evidence>
<evidence type="ECO:0000256" key="3">
    <source>
        <dbReference type="ARBA" id="ARBA00023204"/>
    </source>
</evidence>
<reference evidence="6" key="1">
    <citation type="submission" date="2025-08" db="UniProtKB">
        <authorList>
            <consortium name="RefSeq"/>
        </authorList>
    </citation>
    <scope>IDENTIFICATION</scope>
</reference>
<evidence type="ECO:0000313" key="6">
    <source>
        <dbReference type="RefSeq" id="XP_026194339.1"/>
    </source>
</evidence>
<dbReference type="AlphaFoldDB" id="A0A6P6S3D3"/>
<protein>
    <submittedName>
        <fullName evidence="6">Uncharacterized protein LOC113147572</fullName>
    </submittedName>
</protein>
<dbReference type="GO" id="GO:0000724">
    <property type="term" value="P:double-strand break repair via homologous recombination"/>
    <property type="evidence" value="ECO:0007669"/>
    <property type="project" value="InterPro"/>
</dbReference>
<keyword evidence="2" id="KW-0227">DNA damage</keyword>
<dbReference type="OrthoDB" id="349463at2759"/>
<proteinExistence type="predicted"/>
<evidence type="ECO:0000313" key="5">
    <source>
        <dbReference type="Proteomes" id="UP000515125"/>
    </source>
</evidence>
<feature type="region of interest" description="Disordered" evidence="4">
    <location>
        <begin position="37"/>
        <end position="109"/>
    </location>
</feature>
<name>A0A6P6S3D3_9EIME</name>
<dbReference type="PROSITE" id="PS50138">
    <property type="entry name" value="BRCA2_REPEAT"/>
    <property type="match status" value="1"/>
</dbReference>
<dbReference type="PANTHER" id="PTHR11289">
    <property type="entry name" value="BREAST CANCER TYPE 2 SUSCEPTIBILITY PROTEIN BRCA2"/>
    <property type="match status" value="1"/>
</dbReference>
<accession>A0A6P6S3D3</accession>
<dbReference type="InterPro" id="IPR015525">
    <property type="entry name" value="BRCA2"/>
</dbReference>
<gene>
    <name evidence="6" type="primary">LOC113147572</name>
</gene>
<organism evidence="5 6">
    <name type="scientific">Cyclospora cayetanensis</name>
    <dbReference type="NCBI Taxonomy" id="88456"/>
    <lineage>
        <taxon>Eukaryota</taxon>
        <taxon>Sar</taxon>
        <taxon>Alveolata</taxon>
        <taxon>Apicomplexa</taxon>
        <taxon>Conoidasida</taxon>
        <taxon>Coccidia</taxon>
        <taxon>Eucoccidiorida</taxon>
        <taxon>Eimeriorina</taxon>
        <taxon>Eimeriidae</taxon>
        <taxon>Cyclospora</taxon>
    </lineage>
</organism>
<dbReference type="GeneID" id="113147572"/>
<dbReference type="Proteomes" id="UP000515125">
    <property type="component" value="Unplaced"/>
</dbReference>
<keyword evidence="5" id="KW-1185">Reference proteome</keyword>
<feature type="compositionally biased region" description="Low complexity" evidence="4">
    <location>
        <begin position="92"/>
        <end position="105"/>
    </location>
</feature>
<feature type="compositionally biased region" description="Low complexity" evidence="4">
    <location>
        <begin position="42"/>
        <end position="66"/>
    </location>
</feature>
<evidence type="ECO:0000256" key="2">
    <source>
        <dbReference type="ARBA" id="ARBA00022763"/>
    </source>
</evidence>
<feature type="compositionally biased region" description="Polar residues" evidence="4">
    <location>
        <begin position="67"/>
        <end position="91"/>
    </location>
</feature>
<dbReference type="GO" id="GO:0006355">
    <property type="term" value="P:regulation of DNA-templated transcription"/>
    <property type="evidence" value="ECO:0007669"/>
    <property type="project" value="TreeGrafter"/>
</dbReference>
<feature type="non-terminal residue" evidence="6">
    <location>
        <position position="1"/>
    </location>
</feature>
<evidence type="ECO:0000256" key="1">
    <source>
        <dbReference type="ARBA" id="ARBA00022737"/>
    </source>
</evidence>
<dbReference type="RefSeq" id="XP_026194339.1">
    <property type="nucleotide sequence ID" value="XM_026338554.1"/>
</dbReference>
<sequence length="387" mass="38585">SAGEGQPSLGEFSFASGRRATISSEALAKARSLLSLEHGEDSNSSSNSTSSSNNSISNGNRSNSVSASLNTVTGTRSIRHTGSTNSEDSTCSRSAEASLAEATTSPSRSAVIEAAAPASFPTSSMLRSNFPGLRRPFAAGGLLPEPMRQRGGGSSRRGFKPPKRLKAAAAASSAPASLSSLSSGAATRIAAGAAAFENKTSLRGGDSPEQAPQLLVRAAREAEGWRSALRRICEGDTPAAIPLAVGVVGWRITAPPGGVGGGGLSGGSPLRVSEVALTDGFYWIRGKPLDCFLANDLGRLLGGASRLSAAAVFEGKTAPASCGCGCLASAAAALPSAAAPREAEAAATAAAATPLPPVASRGRAMEKRPGAAAACQGAGKALGALRR</sequence>
<dbReference type="InterPro" id="IPR002093">
    <property type="entry name" value="BRCA2_repeat"/>
</dbReference>